<name>A0AA38JCB2_9AGAR</name>
<reference evidence="2" key="2">
    <citation type="journal article" date="2023" name="Proc. Natl. Acad. Sci. U.S.A.">
        <title>A global phylogenomic analysis of the shiitake genus Lentinula.</title>
        <authorList>
            <person name="Sierra-Patev S."/>
            <person name="Min B."/>
            <person name="Naranjo-Ortiz M."/>
            <person name="Looney B."/>
            <person name="Konkel Z."/>
            <person name="Slot J.C."/>
            <person name="Sakamoto Y."/>
            <person name="Steenwyk J.L."/>
            <person name="Rokas A."/>
            <person name="Carro J."/>
            <person name="Camarero S."/>
            <person name="Ferreira P."/>
            <person name="Molpeceres G."/>
            <person name="Ruiz-Duenas F.J."/>
            <person name="Serrano A."/>
            <person name="Henrissat B."/>
            <person name="Drula E."/>
            <person name="Hughes K.W."/>
            <person name="Mata J.L."/>
            <person name="Ishikawa N.K."/>
            <person name="Vargas-Isla R."/>
            <person name="Ushijima S."/>
            <person name="Smith C.A."/>
            <person name="Donoghue J."/>
            <person name="Ahrendt S."/>
            <person name="Andreopoulos W."/>
            <person name="He G."/>
            <person name="LaButti K."/>
            <person name="Lipzen A."/>
            <person name="Ng V."/>
            <person name="Riley R."/>
            <person name="Sandor L."/>
            <person name="Barry K."/>
            <person name="Martinez A.T."/>
            <person name="Xiao Y."/>
            <person name="Gibbons J.G."/>
            <person name="Terashima K."/>
            <person name="Grigoriev I.V."/>
            <person name="Hibbett D."/>
        </authorList>
    </citation>
    <scope>NUCLEOTIDE SEQUENCE</scope>
    <source>
        <strain evidence="2">ET3784</strain>
    </source>
</reference>
<reference evidence="2" key="1">
    <citation type="submission" date="2022-08" db="EMBL/GenBank/DDBJ databases">
        <authorList>
            <consortium name="DOE Joint Genome Institute"/>
            <person name="Min B."/>
            <person name="Sierra-Patev S."/>
            <person name="Naranjo-Ortiz M."/>
            <person name="Looney B."/>
            <person name="Konkel Z."/>
            <person name="Slot J.C."/>
            <person name="Sakamoto Y."/>
            <person name="Steenwyk J.L."/>
            <person name="Rokas A."/>
            <person name="Carro J."/>
            <person name="Camarero S."/>
            <person name="Ferreira P."/>
            <person name="Molpeceres G."/>
            <person name="Ruiz-duenas F.J."/>
            <person name="Serrano A."/>
            <person name="Henrissat B."/>
            <person name="Drula E."/>
            <person name="Hughes K.W."/>
            <person name="Mata J.L."/>
            <person name="Ishikawa N.K."/>
            <person name="Vargas-Isla R."/>
            <person name="Ushijima S."/>
            <person name="Smith C.A."/>
            <person name="Ahrendt S."/>
            <person name="Andreopoulos W."/>
            <person name="He G."/>
            <person name="LaButti K."/>
            <person name="Lipzen A."/>
            <person name="Ng V."/>
            <person name="Riley R."/>
            <person name="Sandor L."/>
            <person name="Barry K."/>
            <person name="Martinez A.T."/>
            <person name="Xiao Y."/>
            <person name="Gibbons J.G."/>
            <person name="Terashima K."/>
            <person name="Hibbett D.S."/>
            <person name="Grigoriev I.V."/>
        </authorList>
    </citation>
    <scope>NUCLEOTIDE SEQUENCE</scope>
    <source>
        <strain evidence="2">ET3784</strain>
    </source>
</reference>
<feature type="compositionally biased region" description="Polar residues" evidence="1">
    <location>
        <begin position="49"/>
        <end position="62"/>
    </location>
</feature>
<evidence type="ECO:0000256" key="1">
    <source>
        <dbReference type="SAM" id="MobiDB-lite"/>
    </source>
</evidence>
<feature type="compositionally biased region" description="Low complexity" evidence="1">
    <location>
        <begin position="12"/>
        <end position="33"/>
    </location>
</feature>
<gene>
    <name evidence="2" type="ORF">DFJ43DRAFT_1152619</name>
</gene>
<protein>
    <submittedName>
        <fullName evidence="2">Uncharacterized protein</fullName>
    </submittedName>
</protein>
<feature type="compositionally biased region" description="Polar residues" evidence="1">
    <location>
        <begin position="85"/>
        <end position="98"/>
    </location>
</feature>
<evidence type="ECO:0000313" key="2">
    <source>
        <dbReference type="EMBL" id="KAJ3733916.1"/>
    </source>
</evidence>
<dbReference type="Proteomes" id="UP001176059">
    <property type="component" value="Unassembled WGS sequence"/>
</dbReference>
<evidence type="ECO:0000313" key="3">
    <source>
        <dbReference type="Proteomes" id="UP001176059"/>
    </source>
</evidence>
<dbReference type="AlphaFoldDB" id="A0AA38JCB2"/>
<feature type="region of interest" description="Disordered" evidence="1">
    <location>
        <begin position="1"/>
        <end position="62"/>
    </location>
</feature>
<keyword evidence="3" id="KW-1185">Reference proteome</keyword>
<sequence length="106" mass="11478">MEGVVFRPNPQNLLDANNNDDANNTGGNGDTTTKGIYRPPRVAPMPYVPQTSAKTNRQQRTPIPSSLVAVLHTDSSMPHVESTLGLGNTPSLNHTSSRAKYLQHLT</sequence>
<proteinExistence type="predicted"/>
<feature type="region of interest" description="Disordered" evidence="1">
    <location>
        <begin position="80"/>
        <end position="106"/>
    </location>
</feature>
<dbReference type="EMBL" id="JANVFO010000015">
    <property type="protein sequence ID" value="KAJ3733916.1"/>
    <property type="molecule type" value="Genomic_DNA"/>
</dbReference>
<organism evidence="2 3">
    <name type="scientific">Lentinula guzmanii</name>
    <dbReference type="NCBI Taxonomy" id="2804957"/>
    <lineage>
        <taxon>Eukaryota</taxon>
        <taxon>Fungi</taxon>
        <taxon>Dikarya</taxon>
        <taxon>Basidiomycota</taxon>
        <taxon>Agaricomycotina</taxon>
        <taxon>Agaricomycetes</taxon>
        <taxon>Agaricomycetidae</taxon>
        <taxon>Agaricales</taxon>
        <taxon>Marasmiineae</taxon>
        <taxon>Omphalotaceae</taxon>
        <taxon>Lentinula</taxon>
    </lineage>
</organism>
<comment type="caution">
    <text evidence="2">The sequence shown here is derived from an EMBL/GenBank/DDBJ whole genome shotgun (WGS) entry which is preliminary data.</text>
</comment>
<accession>A0AA38JCB2</accession>